<dbReference type="Proteomes" id="UP000000268">
    <property type="component" value="Plasmid pREB2"/>
</dbReference>
<dbReference type="EMBL" id="CP000839">
    <property type="protein sequence ID" value="ABW31893.1"/>
    <property type="molecule type" value="Genomic_DNA"/>
</dbReference>
<reference evidence="1 2" key="1">
    <citation type="journal article" date="2008" name="Proc. Natl. Acad. Sci. U.S.A.">
        <title>Niche adaptation and genome expansion in the chlorophyll d-producing cyanobacterium Acaryochloris marina.</title>
        <authorList>
            <person name="Swingley W.D."/>
            <person name="Chen M."/>
            <person name="Cheung P.C."/>
            <person name="Conrad A.L."/>
            <person name="Dejesa L.C."/>
            <person name="Hao J."/>
            <person name="Honchak B.M."/>
            <person name="Karbach L.E."/>
            <person name="Kurdoglu A."/>
            <person name="Lahiri S."/>
            <person name="Mastrian S.D."/>
            <person name="Miyashita H."/>
            <person name="Page L."/>
            <person name="Ramakrishna P."/>
            <person name="Satoh S."/>
            <person name="Sattley W.M."/>
            <person name="Shimada Y."/>
            <person name="Taylor H.L."/>
            <person name="Tomo T."/>
            <person name="Tsuchiya T."/>
            <person name="Wang Z.T."/>
            <person name="Raymond J."/>
            <person name="Mimuro M."/>
            <person name="Blankenship R.E."/>
            <person name="Touchman J.W."/>
        </authorList>
    </citation>
    <scope>NUCLEOTIDE SEQUENCE [LARGE SCALE GENOMIC DNA]</scope>
    <source>
        <strain evidence="2">MBIC 11017</strain>
        <plasmid evidence="2">Plasmid pREB2</plasmid>
    </source>
</reference>
<name>A8ZL66_ACAM1</name>
<dbReference type="HOGENOM" id="CLU_741076_0_0_3"/>
<accession>A8ZL66</accession>
<keyword evidence="1" id="KW-0614">Plasmid</keyword>
<gene>
    <name evidence="1" type="ordered locus">AM1_B0171</name>
</gene>
<proteinExistence type="predicted"/>
<organism evidence="1 2">
    <name type="scientific">Acaryochloris marina (strain MBIC 11017)</name>
    <dbReference type="NCBI Taxonomy" id="329726"/>
    <lineage>
        <taxon>Bacteria</taxon>
        <taxon>Bacillati</taxon>
        <taxon>Cyanobacteriota</taxon>
        <taxon>Cyanophyceae</taxon>
        <taxon>Acaryochloridales</taxon>
        <taxon>Acaryochloridaceae</taxon>
        <taxon>Acaryochloris</taxon>
    </lineage>
</organism>
<evidence type="ECO:0000313" key="2">
    <source>
        <dbReference type="Proteomes" id="UP000000268"/>
    </source>
</evidence>
<dbReference type="KEGG" id="amr:AM1_B0171"/>
<dbReference type="AlphaFoldDB" id="A8ZL66"/>
<protein>
    <submittedName>
        <fullName evidence="1">Uncharacterized protein</fullName>
    </submittedName>
</protein>
<geneLocation type="plasmid" evidence="1 2">
    <name>pREB2</name>
</geneLocation>
<keyword evidence="2" id="KW-1185">Reference proteome</keyword>
<sequence>MAHQNQLYRMPMDEGLRQAMENAEDRILHHINELVHRINEASRMGINFNVIDNGQLIGYYPALHHIDEPTEAEGTLTQGDIETVIEHMQNQHNAMYSSAYDSAIPSGRLTVWEMVLHQHRINCRLSQEEIEPQFDNNDPCYDPSLNEPYEVPLLEPGVHEQINYSQIAETHEAQLIRLIDMDAREVAQHSLMRDKKNSFITQELAEQFCTEYRNPGSDAPVFTDLYWQEINDHRKSGDWYVFRIPTDKHFMPLELHALPEFNEFIRRLAKDTGEHEDYITVPFGVRESWRCWHNWVMNLPMGAVPPKEFPMIQVGEQIVIAEPERYKVYQILGRRGRYFIVQDLWFQGQQAIVLHPGKEVYILLQRIDELEFQ</sequence>
<evidence type="ECO:0000313" key="1">
    <source>
        <dbReference type="EMBL" id="ABW31893.1"/>
    </source>
</evidence>